<organism evidence="3 4">
    <name type="scientific">Humicola insolens</name>
    <name type="common">Soft-rot fungus</name>
    <dbReference type="NCBI Taxonomy" id="85995"/>
    <lineage>
        <taxon>Eukaryota</taxon>
        <taxon>Fungi</taxon>
        <taxon>Dikarya</taxon>
        <taxon>Ascomycota</taxon>
        <taxon>Pezizomycotina</taxon>
        <taxon>Sordariomycetes</taxon>
        <taxon>Sordariomycetidae</taxon>
        <taxon>Sordariales</taxon>
        <taxon>Chaetomiaceae</taxon>
        <taxon>Mycothermus</taxon>
    </lineage>
</organism>
<evidence type="ECO:0000313" key="4">
    <source>
        <dbReference type="Proteomes" id="UP001583172"/>
    </source>
</evidence>
<dbReference type="Pfam" id="PF12572">
    <property type="entry name" value="DUF3752"/>
    <property type="match status" value="1"/>
</dbReference>
<dbReference type="Proteomes" id="UP001583172">
    <property type="component" value="Unassembled WGS sequence"/>
</dbReference>
<evidence type="ECO:0000259" key="2">
    <source>
        <dbReference type="Pfam" id="PF12572"/>
    </source>
</evidence>
<dbReference type="InterPro" id="IPR022226">
    <property type="entry name" value="DUF3752"/>
</dbReference>
<feature type="region of interest" description="Disordered" evidence="1">
    <location>
        <begin position="1"/>
        <end position="378"/>
    </location>
</feature>
<reference evidence="3 4" key="1">
    <citation type="journal article" date="2024" name="Commun. Biol.">
        <title>Comparative genomic analysis of thermophilic fungi reveals convergent evolutionary adaptations and gene losses.</title>
        <authorList>
            <person name="Steindorff A.S."/>
            <person name="Aguilar-Pontes M.V."/>
            <person name="Robinson A.J."/>
            <person name="Andreopoulos B."/>
            <person name="LaButti K."/>
            <person name="Kuo A."/>
            <person name="Mondo S."/>
            <person name="Riley R."/>
            <person name="Otillar R."/>
            <person name="Haridas S."/>
            <person name="Lipzen A."/>
            <person name="Grimwood J."/>
            <person name="Schmutz J."/>
            <person name="Clum A."/>
            <person name="Reid I.D."/>
            <person name="Moisan M.C."/>
            <person name="Butler G."/>
            <person name="Nguyen T.T.M."/>
            <person name="Dewar K."/>
            <person name="Conant G."/>
            <person name="Drula E."/>
            <person name="Henrissat B."/>
            <person name="Hansel C."/>
            <person name="Singer S."/>
            <person name="Hutchinson M.I."/>
            <person name="de Vries R.P."/>
            <person name="Natvig D.O."/>
            <person name="Powell A.J."/>
            <person name="Tsang A."/>
            <person name="Grigoriev I.V."/>
        </authorList>
    </citation>
    <scope>NUCLEOTIDE SEQUENCE [LARGE SCALE GENOMIC DNA]</scope>
    <source>
        <strain evidence="3 4">CBS 620.91</strain>
    </source>
</reference>
<feature type="compositionally biased region" description="Low complexity" evidence="1">
    <location>
        <begin position="75"/>
        <end position="91"/>
    </location>
</feature>
<feature type="compositionally biased region" description="Acidic residues" evidence="1">
    <location>
        <begin position="120"/>
        <end position="132"/>
    </location>
</feature>
<feature type="compositionally biased region" description="Low complexity" evidence="1">
    <location>
        <begin position="337"/>
        <end position="351"/>
    </location>
</feature>
<proteinExistence type="predicted"/>
<dbReference type="PANTHER" id="PTHR46370:SF1">
    <property type="entry name" value="GPALPP MOTIFS-CONTAINING PROTEIN 1"/>
    <property type="match status" value="1"/>
</dbReference>
<feature type="compositionally biased region" description="Basic and acidic residues" evidence="1">
    <location>
        <begin position="311"/>
        <end position="336"/>
    </location>
</feature>
<dbReference type="PANTHER" id="PTHR46370">
    <property type="entry name" value="GPALPP MOTIFS-CONTAINING PROTEIN 1"/>
    <property type="match status" value="1"/>
</dbReference>
<sequence length="415" mass="43369">MASIGPQLPPQLQKRKRTPDKDDDAAPGSPPHKASRRDDPDEIALDDDSDDGFGPRAPGPNRHNVPSPRPKPVIGPTLPATAAASGTSATTDKPRSGPMGPSPPETAPPRPSQASTAPENTDEIPLDSDSDSDAPGPAPPTRTIGPAPPPAPKRVLGPAPPPGPLSERPPTNPDSDSDSDDDYGPALPGAAGASRPSTIGPSLPSSFSNPEPSSSTAPKRDDWMLAPPTGDSTARAPDPTKLKARRFASGPRAATEARQGGGISSIWTETPEEKARRLANAVLGREDPRNAPAPPPPSATGSGGSSSSSSRKLDEARLKAYVEQTRGRSLVEEHQAARSAAAAGRGGATLARNRDDAKWGKKGGEAEEEEDDPSKRAFDWEKDMKVGGRITHAQRRELMNRAANFGNRFQSGKYL</sequence>
<feature type="compositionally biased region" description="Acidic residues" evidence="1">
    <location>
        <begin position="40"/>
        <end position="51"/>
    </location>
</feature>
<keyword evidence="4" id="KW-1185">Reference proteome</keyword>
<dbReference type="PRINTS" id="PR01217">
    <property type="entry name" value="PRICHEXTENSN"/>
</dbReference>
<feature type="domain" description="DUF3752" evidence="2">
    <location>
        <begin position="227"/>
        <end position="410"/>
    </location>
</feature>
<feature type="compositionally biased region" description="Pro residues" evidence="1">
    <location>
        <begin position="100"/>
        <end position="111"/>
    </location>
</feature>
<protein>
    <recommendedName>
        <fullName evidence="2">DUF3752 domain-containing protein</fullName>
    </recommendedName>
</protein>
<feature type="compositionally biased region" description="Low complexity" evidence="1">
    <location>
        <begin position="201"/>
        <end position="215"/>
    </location>
</feature>
<comment type="caution">
    <text evidence="3">The sequence shown here is derived from an EMBL/GenBank/DDBJ whole genome shotgun (WGS) entry which is preliminary data.</text>
</comment>
<dbReference type="InterPro" id="IPR046331">
    <property type="entry name" value="GPAM1-like"/>
</dbReference>
<name>A0ABR3VPD0_HUMIN</name>
<dbReference type="EMBL" id="JAZGSY010000015">
    <property type="protein sequence ID" value="KAL1843497.1"/>
    <property type="molecule type" value="Genomic_DNA"/>
</dbReference>
<feature type="compositionally biased region" description="Basic and acidic residues" evidence="1">
    <location>
        <begin position="352"/>
        <end position="365"/>
    </location>
</feature>
<feature type="compositionally biased region" description="Pro residues" evidence="1">
    <location>
        <begin position="136"/>
        <end position="164"/>
    </location>
</feature>
<gene>
    <name evidence="3" type="ORF">VTJ49DRAFT_1368</name>
</gene>
<evidence type="ECO:0000313" key="3">
    <source>
        <dbReference type="EMBL" id="KAL1843497.1"/>
    </source>
</evidence>
<evidence type="ECO:0000256" key="1">
    <source>
        <dbReference type="SAM" id="MobiDB-lite"/>
    </source>
</evidence>
<accession>A0ABR3VPD0</accession>